<dbReference type="PANTHER" id="PTHR43161:SF23">
    <property type="entry name" value="(R,R)-BUTANEDIOL DEHYDROGENASE-RELATED"/>
    <property type="match status" value="1"/>
</dbReference>
<dbReference type="InterPro" id="IPR002328">
    <property type="entry name" value="ADH_Zn_CS"/>
</dbReference>
<dbReference type="GO" id="GO:0008270">
    <property type="term" value="F:zinc ion binding"/>
    <property type="evidence" value="ECO:0007669"/>
    <property type="project" value="InterPro"/>
</dbReference>
<reference evidence="8 9" key="1">
    <citation type="journal article" date="2011" name="J. Gen. Appl. Microbiol.">
        <title>Draft genome sequencing of the enigmatic yeast Saitoella complicata.</title>
        <authorList>
            <person name="Nishida H."/>
            <person name="Hamamoto M."/>
            <person name="Sugiyama J."/>
        </authorList>
    </citation>
    <scope>NUCLEOTIDE SEQUENCE [LARGE SCALE GENOMIC DNA]</scope>
    <source>
        <strain evidence="8 9">NRRL Y-17804</strain>
    </source>
</reference>
<evidence type="ECO:0000256" key="5">
    <source>
        <dbReference type="ARBA" id="ARBA00023002"/>
    </source>
</evidence>
<keyword evidence="4 6" id="KW-0862">Zinc</keyword>
<dbReference type="InterPro" id="IPR011032">
    <property type="entry name" value="GroES-like_sf"/>
</dbReference>
<sequence length="381" mass="40550">MPNAKDTMQALRWHAAKDLRIDTIPRPKNPGENEVQIAPEWCGICGSDLHEYLVGPVLAPAPGKPHPLTGEEPPLTFGHEFAGRITSVGSSVNDLQVGQKVFIDPVIADKSCYMCTQRSAPNACEQLGFMGLSGAGGGLSEAVNVPADRVYPLPDEIDTDVGALIEPISVAWHAVALSGFQPGQDALILGAGPIGLATLLSLKAHKRSAGGQGRILVSEVSNSRKAMAKSFGADNVLDPTQTDVIAESKKICDGVGPHVTFDCSGLQVTAQTAIRAVRSGGTAMNIAIWETEVRFNPNELLLAEKRYLGAICYTPKDIREVIEAMRDGRIEIDEARKMITKKVALKDGVKGGFEELSVVMNNIIYATSASSEPSSLISLIT</sequence>
<protein>
    <recommendedName>
        <fullName evidence="7">Enoyl reductase (ER) domain-containing protein</fullName>
    </recommendedName>
</protein>
<reference evidence="8 9" key="3">
    <citation type="journal article" date="2015" name="Genome Announc.">
        <title>Draft Genome Sequence of the Archiascomycetous Yeast Saitoella complicata.</title>
        <authorList>
            <person name="Yamauchi K."/>
            <person name="Kondo S."/>
            <person name="Hamamoto M."/>
            <person name="Takahashi Y."/>
            <person name="Ogura Y."/>
            <person name="Hayashi T."/>
            <person name="Nishida H."/>
        </authorList>
    </citation>
    <scope>NUCLEOTIDE SEQUENCE [LARGE SCALE GENOMIC DNA]</scope>
    <source>
        <strain evidence="8 9">NRRL Y-17804</strain>
    </source>
</reference>
<proteinExistence type="inferred from homology"/>
<dbReference type="Pfam" id="PF00107">
    <property type="entry name" value="ADH_zinc_N"/>
    <property type="match status" value="1"/>
</dbReference>
<dbReference type="InterPro" id="IPR020843">
    <property type="entry name" value="ER"/>
</dbReference>
<evidence type="ECO:0000256" key="4">
    <source>
        <dbReference type="ARBA" id="ARBA00022833"/>
    </source>
</evidence>
<dbReference type="Gene3D" id="3.40.50.720">
    <property type="entry name" value="NAD(P)-binding Rossmann-like Domain"/>
    <property type="match status" value="1"/>
</dbReference>
<dbReference type="Gene3D" id="3.90.180.10">
    <property type="entry name" value="Medium-chain alcohol dehydrogenases, catalytic domain"/>
    <property type="match status" value="1"/>
</dbReference>
<dbReference type="Pfam" id="PF08240">
    <property type="entry name" value="ADH_N"/>
    <property type="match status" value="1"/>
</dbReference>
<evidence type="ECO:0000256" key="6">
    <source>
        <dbReference type="RuleBase" id="RU361277"/>
    </source>
</evidence>
<dbReference type="GO" id="GO:0000721">
    <property type="term" value="F:(R,R)-butanediol dehydrogenase activity"/>
    <property type="evidence" value="ECO:0007669"/>
    <property type="project" value="TreeGrafter"/>
</dbReference>
<dbReference type="GO" id="GO:0034079">
    <property type="term" value="P:butanediol biosynthetic process"/>
    <property type="evidence" value="ECO:0007669"/>
    <property type="project" value="TreeGrafter"/>
</dbReference>
<gene>
    <name evidence="8" type="ORF">G7K_1462-t1</name>
</gene>
<evidence type="ECO:0000256" key="2">
    <source>
        <dbReference type="ARBA" id="ARBA00008072"/>
    </source>
</evidence>
<organism evidence="8 9">
    <name type="scientific">Saitoella complicata (strain BCRC 22490 / CBS 7301 / JCM 7358 / NBRC 10748 / NRRL Y-17804)</name>
    <dbReference type="NCBI Taxonomy" id="698492"/>
    <lineage>
        <taxon>Eukaryota</taxon>
        <taxon>Fungi</taxon>
        <taxon>Dikarya</taxon>
        <taxon>Ascomycota</taxon>
        <taxon>Taphrinomycotina</taxon>
        <taxon>Taphrinomycotina incertae sedis</taxon>
        <taxon>Saitoella</taxon>
    </lineage>
</organism>
<dbReference type="SUPFAM" id="SSF50129">
    <property type="entry name" value="GroES-like"/>
    <property type="match status" value="1"/>
</dbReference>
<dbReference type="SUPFAM" id="SSF51735">
    <property type="entry name" value="NAD(P)-binding Rossmann-fold domains"/>
    <property type="match status" value="1"/>
</dbReference>
<evidence type="ECO:0000313" key="9">
    <source>
        <dbReference type="Proteomes" id="UP000033140"/>
    </source>
</evidence>
<accession>A0A0E9NBJ8</accession>
<dbReference type="SMART" id="SM00829">
    <property type="entry name" value="PKS_ER"/>
    <property type="match status" value="1"/>
</dbReference>
<comment type="caution">
    <text evidence="8">The sequence shown here is derived from an EMBL/GenBank/DDBJ whole genome shotgun (WGS) entry which is preliminary data.</text>
</comment>
<keyword evidence="9" id="KW-1185">Reference proteome</keyword>
<dbReference type="Proteomes" id="UP000033140">
    <property type="component" value="Unassembled WGS sequence"/>
</dbReference>
<evidence type="ECO:0000256" key="3">
    <source>
        <dbReference type="ARBA" id="ARBA00022723"/>
    </source>
</evidence>
<dbReference type="InterPro" id="IPR013154">
    <property type="entry name" value="ADH-like_N"/>
</dbReference>
<dbReference type="CDD" id="cd08233">
    <property type="entry name" value="butanediol_DH_like"/>
    <property type="match status" value="1"/>
</dbReference>
<keyword evidence="3 6" id="KW-0479">Metal-binding</keyword>
<name>A0A0E9NBJ8_SAICN</name>
<keyword evidence="5" id="KW-0560">Oxidoreductase</keyword>
<dbReference type="InterPro" id="IPR013149">
    <property type="entry name" value="ADH-like_C"/>
</dbReference>
<dbReference type="GO" id="GO:0005737">
    <property type="term" value="C:cytoplasm"/>
    <property type="evidence" value="ECO:0007669"/>
    <property type="project" value="TreeGrafter"/>
</dbReference>
<comment type="similarity">
    <text evidence="2 6">Belongs to the zinc-containing alcohol dehydrogenase family.</text>
</comment>
<evidence type="ECO:0000313" key="8">
    <source>
        <dbReference type="EMBL" id="GAO47252.1"/>
    </source>
</evidence>
<dbReference type="InterPro" id="IPR036291">
    <property type="entry name" value="NAD(P)-bd_dom_sf"/>
</dbReference>
<dbReference type="PROSITE" id="PS00059">
    <property type="entry name" value="ADH_ZINC"/>
    <property type="match status" value="1"/>
</dbReference>
<reference evidence="8 9" key="2">
    <citation type="journal article" date="2014" name="J. Gen. Appl. Microbiol.">
        <title>The early diverging ascomycetous budding yeast Saitoella complicata has three histone deacetylases belonging to the Clr6, Hos2, and Rpd3 lineages.</title>
        <authorList>
            <person name="Nishida H."/>
            <person name="Matsumoto T."/>
            <person name="Kondo S."/>
            <person name="Hamamoto M."/>
            <person name="Yoshikawa H."/>
        </authorList>
    </citation>
    <scope>NUCLEOTIDE SEQUENCE [LARGE SCALE GENOMIC DNA]</scope>
    <source>
        <strain evidence="8 9">NRRL Y-17804</strain>
    </source>
</reference>
<comment type="cofactor">
    <cofactor evidence="1 6">
        <name>Zn(2+)</name>
        <dbReference type="ChEBI" id="CHEBI:29105"/>
    </cofactor>
</comment>
<evidence type="ECO:0000256" key="1">
    <source>
        <dbReference type="ARBA" id="ARBA00001947"/>
    </source>
</evidence>
<dbReference type="AlphaFoldDB" id="A0A0E9NBJ8"/>
<feature type="domain" description="Enoyl reductase (ER)" evidence="7">
    <location>
        <begin position="6"/>
        <end position="332"/>
    </location>
</feature>
<dbReference type="EMBL" id="BACD03000008">
    <property type="protein sequence ID" value="GAO47252.1"/>
    <property type="molecule type" value="Genomic_DNA"/>
</dbReference>
<evidence type="ECO:0000259" key="7">
    <source>
        <dbReference type="SMART" id="SM00829"/>
    </source>
</evidence>
<dbReference type="STRING" id="698492.A0A0E9NBJ8"/>
<dbReference type="OMA" id="NIAIWET"/>
<dbReference type="PANTHER" id="PTHR43161">
    <property type="entry name" value="SORBITOL DEHYDROGENASE"/>
    <property type="match status" value="1"/>
</dbReference>